<name>A0A098B0A7_DESHA</name>
<dbReference type="RefSeq" id="WP_208925472.1">
    <property type="nucleotide sequence ID" value="NZ_LK996017.1"/>
</dbReference>
<reference evidence="1" key="1">
    <citation type="submission" date="2014-07" db="EMBL/GenBank/DDBJ databases">
        <authorList>
            <person name="Hornung V.Bastian."/>
        </authorList>
    </citation>
    <scope>NUCLEOTIDE SEQUENCE</scope>
    <source>
        <strain evidence="1">PCE-S</strain>
    </source>
</reference>
<dbReference type="PATRIC" id="fig|49338.4.peg.1524"/>
<sequence length="109" mass="12032">MKVKLIKSLALDGKEIKEIDLKLDELTGEDILKTDLEIRSNGDPRGLDNIYKQDALLLLASKASGIIADDLKKLSAPDFLEVTFTVRNFLMGLLAQAEEPKSSEESTLN</sequence>
<dbReference type="EMBL" id="LK996017">
    <property type="protein sequence ID" value="CDX01301.1"/>
    <property type="molecule type" value="Genomic_DNA"/>
</dbReference>
<protein>
    <submittedName>
        <fullName evidence="1">Mu-like prophage FluMu protein gp41</fullName>
    </submittedName>
</protein>
<accession>A0A098B0A7</accession>
<dbReference type="InterPro" id="IPR019289">
    <property type="entry name" value="Phage_tail_E/E"/>
</dbReference>
<gene>
    <name evidence="1" type="ORF">DPCES_1414</name>
</gene>
<proteinExistence type="predicted"/>
<evidence type="ECO:0000313" key="1">
    <source>
        <dbReference type="EMBL" id="CDX01301.1"/>
    </source>
</evidence>
<organism evidence="1">
    <name type="scientific">Desulfitobacterium hafniense</name>
    <name type="common">Desulfitobacterium frappieri</name>
    <dbReference type="NCBI Taxonomy" id="49338"/>
    <lineage>
        <taxon>Bacteria</taxon>
        <taxon>Bacillati</taxon>
        <taxon>Bacillota</taxon>
        <taxon>Clostridia</taxon>
        <taxon>Eubacteriales</taxon>
        <taxon>Desulfitobacteriaceae</taxon>
        <taxon>Desulfitobacterium</taxon>
    </lineage>
</organism>
<dbReference type="AlphaFoldDB" id="A0A098B0A7"/>
<dbReference type="Pfam" id="PF10109">
    <property type="entry name" value="Phage_TAC_7"/>
    <property type="match status" value="1"/>
</dbReference>